<sequence length="118" mass="13308">MLHSYVSLKMTPYENNLLSMIVNEFAVRKIKSDNCIQMQISNLNDFTLKIIVILDLKIRKSQEAVSKKSGLVFVLGWLVAWLAGWLGEWLVGWLAGWLGGWVAGWLAGWLGGTINIMK</sequence>
<protein>
    <submittedName>
        <fullName evidence="2">Uncharacterized protein</fullName>
    </submittedName>
</protein>
<reference evidence="2" key="1">
    <citation type="submission" date="2020-05" db="UniProtKB">
        <authorList>
            <consortium name="EnsemblMetazoa"/>
        </authorList>
    </citation>
    <scope>IDENTIFICATION</scope>
    <source>
        <strain evidence="2">TTRI</strain>
    </source>
</reference>
<dbReference type="AlphaFoldDB" id="A0A1A9VNC9"/>
<keyword evidence="3" id="KW-1185">Reference proteome</keyword>
<keyword evidence="1" id="KW-0812">Transmembrane</keyword>
<name>A0A1A9VNC9_GLOAU</name>
<keyword evidence="1" id="KW-0472">Membrane</keyword>
<evidence type="ECO:0000256" key="1">
    <source>
        <dbReference type="SAM" id="Phobius"/>
    </source>
</evidence>
<proteinExistence type="predicted"/>
<dbReference type="Proteomes" id="UP000078200">
    <property type="component" value="Unassembled WGS sequence"/>
</dbReference>
<evidence type="ECO:0000313" key="3">
    <source>
        <dbReference type="Proteomes" id="UP000078200"/>
    </source>
</evidence>
<feature type="transmembrane region" description="Helical" evidence="1">
    <location>
        <begin position="93"/>
        <end position="117"/>
    </location>
</feature>
<keyword evidence="1" id="KW-1133">Transmembrane helix</keyword>
<organism evidence="2 3">
    <name type="scientific">Glossina austeni</name>
    <name type="common">Savannah tsetse fly</name>
    <dbReference type="NCBI Taxonomy" id="7395"/>
    <lineage>
        <taxon>Eukaryota</taxon>
        <taxon>Metazoa</taxon>
        <taxon>Ecdysozoa</taxon>
        <taxon>Arthropoda</taxon>
        <taxon>Hexapoda</taxon>
        <taxon>Insecta</taxon>
        <taxon>Pterygota</taxon>
        <taxon>Neoptera</taxon>
        <taxon>Endopterygota</taxon>
        <taxon>Diptera</taxon>
        <taxon>Brachycera</taxon>
        <taxon>Muscomorpha</taxon>
        <taxon>Hippoboscoidea</taxon>
        <taxon>Glossinidae</taxon>
        <taxon>Glossina</taxon>
    </lineage>
</organism>
<feature type="transmembrane region" description="Helical" evidence="1">
    <location>
        <begin position="69"/>
        <end position="87"/>
    </location>
</feature>
<dbReference type="EnsemblMetazoa" id="GAUT042493-RA">
    <property type="protein sequence ID" value="GAUT042493-PA"/>
    <property type="gene ID" value="GAUT042493"/>
</dbReference>
<accession>A0A1A9VNC9</accession>
<dbReference type="VEuPathDB" id="VectorBase:GAUT042493"/>
<evidence type="ECO:0000313" key="2">
    <source>
        <dbReference type="EnsemblMetazoa" id="GAUT042493-PA"/>
    </source>
</evidence>